<dbReference type="Pfam" id="PF13474">
    <property type="entry name" value="SnoaL_3"/>
    <property type="match status" value="1"/>
</dbReference>
<evidence type="ECO:0000313" key="3">
    <source>
        <dbReference type="EMBL" id="RLP76470.1"/>
    </source>
</evidence>
<comment type="caution">
    <text evidence="3">The sequence shown here is derived from an EMBL/GenBank/DDBJ whole genome shotgun (WGS) entry which is preliminary data.</text>
</comment>
<gene>
    <name evidence="3" type="ORF">D9V32_06325</name>
</gene>
<keyword evidence="4" id="KW-1185">Reference proteome</keyword>
<dbReference type="InterPro" id="IPR037401">
    <property type="entry name" value="SnoaL-like"/>
</dbReference>
<dbReference type="Proteomes" id="UP000272503">
    <property type="component" value="Unassembled WGS sequence"/>
</dbReference>
<dbReference type="OrthoDB" id="4475408at2"/>
<organism evidence="3 4">
    <name type="scientific">Mycetocola tolaasinivorans</name>
    <dbReference type="NCBI Taxonomy" id="76635"/>
    <lineage>
        <taxon>Bacteria</taxon>
        <taxon>Bacillati</taxon>
        <taxon>Actinomycetota</taxon>
        <taxon>Actinomycetes</taxon>
        <taxon>Micrococcales</taxon>
        <taxon>Microbacteriaceae</taxon>
        <taxon>Mycetocola</taxon>
    </lineage>
</organism>
<dbReference type="AlphaFoldDB" id="A0A3L7A9F2"/>
<evidence type="ECO:0000313" key="4">
    <source>
        <dbReference type="Proteomes" id="UP000272503"/>
    </source>
</evidence>
<proteinExistence type="predicted"/>
<dbReference type="RefSeq" id="WP_121648050.1">
    <property type="nucleotide sequence ID" value="NZ_RCUX01000004.1"/>
</dbReference>
<dbReference type="SUPFAM" id="SSF54427">
    <property type="entry name" value="NTF2-like"/>
    <property type="match status" value="1"/>
</dbReference>
<evidence type="ECO:0000259" key="2">
    <source>
        <dbReference type="Pfam" id="PF13474"/>
    </source>
</evidence>
<evidence type="ECO:0000256" key="1">
    <source>
        <dbReference type="SAM" id="MobiDB-lite"/>
    </source>
</evidence>
<feature type="domain" description="SnoaL-like" evidence="2">
    <location>
        <begin position="13"/>
        <end position="122"/>
    </location>
</feature>
<dbReference type="Gene3D" id="3.10.450.50">
    <property type="match status" value="1"/>
</dbReference>
<dbReference type="InterPro" id="IPR032710">
    <property type="entry name" value="NTF2-like_dom_sf"/>
</dbReference>
<feature type="region of interest" description="Disordered" evidence="1">
    <location>
        <begin position="42"/>
        <end position="61"/>
    </location>
</feature>
<name>A0A3L7A9F2_9MICO</name>
<sequence>MTTHTSPAGDTLSAVMTRWSDAVASGDTARIAALYTEDPLFQGLRPTPERDRAGVADYYGHQPAGLTPTVTPIDVRQTSENSILGFLAVDFAAPGRPLVETHLTVQILRIDDEWLINHYHVSRRPLPAA</sequence>
<protein>
    <submittedName>
        <fullName evidence="3">DUF4440 domain-containing protein</fullName>
    </submittedName>
</protein>
<reference evidence="3 4" key="1">
    <citation type="submission" date="2018-10" db="EMBL/GenBank/DDBJ databases">
        <authorList>
            <person name="Li J."/>
        </authorList>
    </citation>
    <scope>NUCLEOTIDE SEQUENCE [LARGE SCALE GENOMIC DNA]</scope>
    <source>
        <strain evidence="3 4">IF 016277</strain>
    </source>
</reference>
<accession>A0A3L7A9F2</accession>
<dbReference type="EMBL" id="RCUX01000004">
    <property type="protein sequence ID" value="RLP76470.1"/>
    <property type="molecule type" value="Genomic_DNA"/>
</dbReference>